<feature type="transmembrane region" description="Helical" evidence="9">
    <location>
        <begin position="215"/>
        <end position="235"/>
    </location>
</feature>
<dbReference type="InterPro" id="IPR050524">
    <property type="entry name" value="APC_YAT"/>
</dbReference>
<evidence type="ECO:0000256" key="8">
    <source>
        <dbReference type="ARBA" id="ARBA00023136"/>
    </source>
</evidence>
<dbReference type="EMBL" id="KV454407">
    <property type="protein sequence ID" value="ODQ66879.1"/>
    <property type="molecule type" value="Genomic_DNA"/>
</dbReference>
<keyword evidence="6" id="KW-0029">Amino-acid transport</keyword>
<evidence type="ECO:0000256" key="2">
    <source>
        <dbReference type="ARBA" id="ARBA00006983"/>
    </source>
</evidence>
<dbReference type="PANTHER" id="PTHR43341:SF1">
    <property type="entry name" value="GENERAL AMINO-ACID PERMEASE GAP1"/>
    <property type="match status" value="1"/>
</dbReference>
<dbReference type="GO" id="GO:0015171">
    <property type="term" value="F:amino acid transmembrane transporter activity"/>
    <property type="evidence" value="ECO:0007669"/>
    <property type="project" value="TreeGrafter"/>
</dbReference>
<dbReference type="OrthoDB" id="3900342at2759"/>
<proteinExistence type="inferred from homology"/>
<feature type="transmembrane region" description="Helical" evidence="9">
    <location>
        <begin position="463"/>
        <end position="490"/>
    </location>
</feature>
<evidence type="ECO:0000256" key="5">
    <source>
        <dbReference type="ARBA" id="ARBA00022692"/>
    </source>
</evidence>
<dbReference type="STRING" id="857566.A0A1E3PN71"/>
<reference evidence="11 12" key="1">
    <citation type="journal article" date="2016" name="Proc. Natl. Acad. Sci. U.S.A.">
        <title>Comparative genomics of biotechnologically important yeasts.</title>
        <authorList>
            <person name="Riley R."/>
            <person name="Haridas S."/>
            <person name="Wolfe K.H."/>
            <person name="Lopes M.R."/>
            <person name="Hittinger C.T."/>
            <person name="Goeker M."/>
            <person name="Salamov A.A."/>
            <person name="Wisecaver J.H."/>
            <person name="Long T.M."/>
            <person name="Calvey C.H."/>
            <person name="Aerts A.L."/>
            <person name="Barry K.W."/>
            <person name="Choi C."/>
            <person name="Clum A."/>
            <person name="Coughlan A.Y."/>
            <person name="Deshpande S."/>
            <person name="Douglass A.P."/>
            <person name="Hanson S.J."/>
            <person name="Klenk H.-P."/>
            <person name="LaButti K.M."/>
            <person name="Lapidus A."/>
            <person name="Lindquist E.A."/>
            <person name="Lipzen A.M."/>
            <person name="Meier-Kolthoff J.P."/>
            <person name="Ohm R.A."/>
            <person name="Otillar R.P."/>
            <person name="Pangilinan J.L."/>
            <person name="Peng Y."/>
            <person name="Rokas A."/>
            <person name="Rosa C.A."/>
            <person name="Scheuner C."/>
            <person name="Sibirny A.A."/>
            <person name="Slot J.C."/>
            <person name="Stielow J.B."/>
            <person name="Sun H."/>
            <person name="Kurtzman C.P."/>
            <person name="Blackwell M."/>
            <person name="Grigoriev I.V."/>
            <person name="Jeffries T.W."/>
        </authorList>
    </citation>
    <scope>NUCLEOTIDE SEQUENCE [LARGE SCALE GENOMIC DNA]</scope>
    <source>
        <strain evidence="11 12">DSM 6958</strain>
    </source>
</reference>
<keyword evidence="5 9" id="KW-0812">Transmembrane</keyword>
<comment type="subcellular location">
    <subcellularLocation>
        <location evidence="1">Cell membrane</location>
        <topology evidence="1">Multi-pass membrane protein</topology>
    </subcellularLocation>
</comment>
<keyword evidence="7 9" id="KW-1133">Transmembrane helix</keyword>
<evidence type="ECO:0000256" key="9">
    <source>
        <dbReference type="SAM" id="Phobius"/>
    </source>
</evidence>
<dbReference type="InterPro" id="IPR004841">
    <property type="entry name" value="AA-permease/SLC12A_dom"/>
</dbReference>
<dbReference type="PIRSF" id="PIRSF006060">
    <property type="entry name" value="AA_transporter"/>
    <property type="match status" value="1"/>
</dbReference>
<protein>
    <submittedName>
        <fullName evidence="11">General amino acid permease</fullName>
    </submittedName>
</protein>
<evidence type="ECO:0000256" key="3">
    <source>
        <dbReference type="ARBA" id="ARBA00022448"/>
    </source>
</evidence>
<evidence type="ECO:0000259" key="10">
    <source>
        <dbReference type="Pfam" id="PF00324"/>
    </source>
</evidence>
<accession>A0A1E3PN71</accession>
<evidence type="ECO:0000313" key="11">
    <source>
        <dbReference type="EMBL" id="ODQ66879.1"/>
    </source>
</evidence>
<dbReference type="Gene3D" id="1.20.1740.10">
    <property type="entry name" value="Amino acid/polyamine transporter I"/>
    <property type="match status" value="1"/>
</dbReference>
<keyword evidence="4" id="KW-1003">Cell membrane</keyword>
<evidence type="ECO:0000256" key="1">
    <source>
        <dbReference type="ARBA" id="ARBA00004651"/>
    </source>
</evidence>
<feature type="transmembrane region" description="Helical" evidence="9">
    <location>
        <begin position="185"/>
        <end position="203"/>
    </location>
</feature>
<organism evidence="11 12">
    <name type="scientific">Nadsonia fulvescens var. elongata DSM 6958</name>
    <dbReference type="NCBI Taxonomy" id="857566"/>
    <lineage>
        <taxon>Eukaryota</taxon>
        <taxon>Fungi</taxon>
        <taxon>Dikarya</taxon>
        <taxon>Ascomycota</taxon>
        <taxon>Saccharomycotina</taxon>
        <taxon>Dipodascomycetes</taxon>
        <taxon>Dipodascales</taxon>
        <taxon>Dipodascales incertae sedis</taxon>
        <taxon>Nadsonia</taxon>
    </lineage>
</organism>
<evidence type="ECO:0000256" key="7">
    <source>
        <dbReference type="ARBA" id="ARBA00022989"/>
    </source>
</evidence>
<feature type="transmembrane region" description="Helical" evidence="9">
    <location>
        <begin position="74"/>
        <end position="93"/>
    </location>
</feature>
<feature type="transmembrane region" description="Helical" evidence="9">
    <location>
        <begin position="99"/>
        <end position="117"/>
    </location>
</feature>
<dbReference type="InterPro" id="IPR004840">
    <property type="entry name" value="Amino_acid_permease_CS"/>
</dbReference>
<feature type="domain" description="Amino acid permease/ SLC12A" evidence="10">
    <location>
        <begin position="73"/>
        <end position="530"/>
    </location>
</feature>
<feature type="transmembrane region" description="Helical" evidence="9">
    <location>
        <begin position="298"/>
        <end position="319"/>
    </location>
</feature>
<keyword evidence="8 9" id="KW-0472">Membrane</keyword>
<evidence type="ECO:0000256" key="6">
    <source>
        <dbReference type="ARBA" id="ARBA00022970"/>
    </source>
</evidence>
<dbReference type="PANTHER" id="PTHR43341">
    <property type="entry name" value="AMINO ACID PERMEASE"/>
    <property type="match status" value="1"/>
</dbReference>
<sequence>MSEKQFSKTPDYAVNEVEIGQVETVTVSGWQGFMDSFKRMKHVEIDTEGMTDLEKAAALTASSPLSRKLKSRHLQMIAIGGSIGTGLFVGSGGSLRTGGPAAVVIAFILIGSMLFSTVHAMGELAVTFPVSGSFCTYFTRFLDPAWGFAMGWNYAMGWLVVFPLEIIAASITLSYWDEHHKYNPAIWVTLFWALIVIINFFGVKGYGEAEFFFSIVKVCAIVGFIILGVVVACGGGPKGGYIGAKYWHDPGSFAAGFKGLCAVFVNAAFAFSGTELVGLAAAETANPRRSLPKATKQVFWRITLFYVISLTIVGCLVPYNDPRLIKKSSVDASASPFVIAIVNAGIGGLPSVMNAVILISVLSVGNSSIYAASRTLAALADQGQAPKFLAYIDCSGRPLYGIIITSAFGLLCYLVASDKRNEVFSWMLALSGLSSIFIWGSINLCHIRFRRGMKVQGRSLKELPFTSAVGVYGSWYGFTLNCLVLVANFWVAVWPIGASPDAATFFNSYLAAPIILVFYVCYKAYKRTPFILAKDMDLITGRRHLDLVLLTQELEEERAFIKSKNMAYRVYKFWC</sequence>
<dbReference type="AlphaFoldDB" id="A0A1E3PN71"/>
<dbReference type="FunFam" id="1.20.1740.10:FF:000017">
    <property type="entry name" value="Amino acid permease"/>
    <property type="match status" value="1"/>
</dbReference>
<dbReference type="Pfam" id="PF00324">
    <property type="entry name" value="AA_permease"/>
    <property type="match status" value="1"/>
</dbReference>
<dbReference type="Proteomes" id="UP000095009">
    <property type="component" value="Unassembled WGS sequence"/>
</dbReference>
<feature type="transmembrane region" description="Helical" evidence="9">
    <location>
        <begin position="502"/>
        <end position="522"/>
    </location>
</feature>
<name>A0A1E3PN71_9ASCO</name>
<feature type="transmembrane region" description="Helical" evidence="9">
    <location>
        <begin position="399"/>
        <end position="417"/>
    </location>
</feature>
<dbReference type="InterPro" id="IPR004762">
    <property type="entry name" value="Amino_acid_permease_fungi"/>
</dbReference>
<feature type="transmembrane region" description="Helical" evidence="9">
    <location>
        <begin position="154"/>
        <end position="173"/>
    </location>
</feature>
<comment type="similarity">
    <text evidence="2">Belongs to the amino acid-polyamine-organocation (APC) superfamily. YAT (TC 2.A.3.10) family.</text>
</comment>
<keyword evidence="12" id="KW-1185">Reference proteome</keyword>
<evidence type="ECO:0000256" key="4">
    <source>
        <dbReference type="ARBA" id="ARBA00022475"/>
    </source>
</evidence>
<dbReference type="GO" id="GO:0005886">
    <property type="term" value="C:plasma membrane"/>
    <property type="evidence" value="ECO:0007669"/>
    <property type="project" value="UniProtKB-SubCell"/>
</dbReference>
<gene>
    <name evidence="11" type="ORF">NADFUDRAFT_49331</name>
</gene>
<evidence type="ECO:0000313" key="12">
    <source>
        <dbReference type="Proteomes" id="UP000095009"/>
    </source>
</evidence>
<dbReference type="PROSITE" id="PS00218">
    <property type="entry name" value="AMINO_ACID_PERMEASE_1"/>
    <property type="match status" value="1"/>
</dbReference>
<feature type="transmembrane region" description="Helical" evidence="9">
    <location>
        <begin position="339"/>
        <end position="364"/>
    </location>
</feature>
<keyword evidence="3" id="KW-0813">Transport</keyword>
<feature type="transmembrane region" description="Helical" evidence="9">
    <location>
        <begin position="423"/>
        <end position="442"/>
    </location>
</feature>
<dbReference type="NCBIfam" id="TIGR00913">
    <property type="entry name" value="2A0310"/>
    <property type="match status" value="1"/>
</dbReference>